<evidence type="ECO:0000256" key="21">
    <source>
        <dbReference type="SAM" id="MobiDB-lite"/>
    </source>
</evidence>
<keyword evidence="25" id="KW-1185">Reference proteome</keyword>
<feature type="domain" description="Ion transport" evidence="23">
    <location>
        <begin position="1089"/>
        <end position="1146"/>
    </location>
</feature>
<evidence type="ECO:0000256" key="9">
    <source>
        <dbReference type="ARBA" id="ARBA00022882"/>
    </source>
</evidence>
<feature type="transmembrane region" description="Helical" evidence="22">
    <location>
        <begin position="681"/>
        <end position="704"/>
    </location>
</feature>
<comment type="caution">
    <text evidence="24">The sequence shown here is derived from an EMBL/GenBank/DDBJ whole genome shotgun (WGS) entry which is preliminary data.</text>
</comment>
<keyword evidence="4 19" id="KW-0109">Calcium transport</keyword>
<feature type="compositionally biased region" description="Basic and acidic residues" evidence="21">
    <location>
        <begin position="760"/>
        <end position="769"/>
    </location>
</feature>
<dbReference type="Pfam" id="PF00520">
    <property type="entry name" value="Ion_trans"/>
    <property type="match status" value="3"/>
</dbReference>
<feature type="compositionally biased region" description="Polar residues" evidence="21">
    <location>
        <begin position="924"/>
        <end position="941"/>
    </location>
</feature>
<dbReference type="Gene3D" id="1.20.120.350">
    <property type="entry name" value="Voltage-gated potassium channels. Chain C"/>
    <property type="match status" value="2"/>
</dbReference>
<organism evidence="24 25">
    <name type="scientific">Labeo rohita</name>
    <name type="common">Indian major carp</name>
    <name type="synonym">Cyprinus rohita</name>
    <dbReference type="NCBI Taxonomy" id="84645"/>
    <lineage>
        <taxon>Eukaryota</taxon>
        <taxon>Metazoa</taxon>
        <taxon>Chordata</taxon>
        <taxon>Craniata</taxon>
        <taxon>Vertebrata</taxon>
        <taxon>Euteleostomi</taxon>
        <taxon>Actinopterygii</taxon>
        <taxon>Neopterygii</taxon>
        <taxon>Teleostei</taxon>
        <taxon>Ostariophysi</taxon>
        <taxon>Cypriniformes</taxon>
        <taxon>Cyprinidae</taxon>
        <taxon>Labeoninae</taxon>
        <taxon>Labeonini</taxon>
        <taxon>Labeo</taxon>
    </lineage>
</organism>
<evidence type="ECO:0000256" key="5">
    <source>
        <dbReference type="ARBA" id="ARBA00022673"/>
    </source>
</evidence>
<feature type="transmembrane region" description="Helical" evidence="22">
    <location>
        <begin position="357"/>
        <end position="377"/>
    </location>
</feature>
<gene>
    <name evidence="24" type="ORF">H4Q32_010039</name>
</gene>
<feature type="region of interest" description="Disordered" evidence="21">
    <location>
        <begin position="989"/>
        <end position="1008"/>
    </location>
</feature>
<dbReference type="PANTHER" id="PTHR45628:SF3">
    <property type="entry name" value="VOLTAGE-DEPENDENT P_Q-TYPE CALCIUM CHANNEL SUBUNIT ALPHA-1A"/>
    <property type="match status" value="1"/>
</dbReference>
<feature type="transmembrane region" description="Helical" evidence="22">
    <location>
        <begin position="1127"/>
        <end position="1147"/>
    </location>
</feature>
<comment type="subcellular location">
    <subcellularLocation>
        <location evidence="1">Cell membrane</location>
        <topology evidence="1">Multi-pass membrane protein</topology>
    </subcellularLocation>
    <subcellularLocation>
        <location evidence="19">Membrane</location>
        <topology evidence="19">Multi-pass membrane protein</topology>
    </subcellularLocation>
</comment>
<feature type="region of interest" description="Disordered" evidence="21">
    <location>
        <begin position="760"/>
        <end position="942"/>
    </location>
</feature>
<feature type="transmembrane region" description="Helical" evidence="22">
    <location>
        <begin position="525"/>
        <end position="552"/>
    </location>
</feature>
<protein>
    <recommendedName>
        <fullName evidence="17">Voltage-dependent P/Q-type calcium channel subunit alpha-1A</fullName>
    </recommendedName>
    <alternativeName>
        <fullName evidence="18">Voltage-gated calcium channel subunit alpha Cav2.1</fullName>
    </alternativeName>
</protein>
<keyword evidence="14" id="KW-0407">Ion channel</keyword>
<evidence type="ECO:0000256" key="18">
    <source>
        <dbReference type="ARBA" id="ARBA00041622"/>
    </source>
</evidence>
<dbReference type="Gene3D" id="6.10.250.2500">
    <property type="match status" value="1"/>
</dbReference>
<dbReference type="Proteomes" id="UP000830375">
    <property type="component" value="Unassembled WGS sequence"/>
</dbReference>
<dbReference type="InterPro" id="IPR002077">
    <property type="entry name" value="VDCCAlpha1"/>
</dbReference>
<evidence type="ECO:0000313" key="25">
    <source>
        <dbReference type="Proteomes" id="UP000830375"/>
    </source>
</evidence>
<keyword evidence="20" id="KW-0175">Coiled coil</keyword>
<feature type="compositionally biased region" description="Acidic residues" evidence="21">
    <location>
        <begin position="1047"/>
        <end position="1056"/>
    </location>
</feature>
<feature type="transmembrane region" description="Helical" evidence="22">
    <location>
        <begin position="1207"/>
        <end position="1230"/>
    </location>
</feature>
<proteinExistence type="inferred from homology"/>
<feature type="transmembrane region" description="Helical" evidence="22">
    <location>
        <begin position="452"/>
        <end position="474"/>
    </location>
</feature>
<evidence type="ECO:0000256" key="4">
    <source>
        <dbReference type="ARBA" id="ARBA00022568"/>
    </source>
</evidence>
<comment type="similarity">
    <text evidence="16">Belongs to the calcium channel alpha-1 subunit (TC 1.A.1.11) family. CACNA1A subfamily.</text>
</comment>
<dbReference type="InterPro" id="IPR050599">
    <property type="entry name" value="VDCC_alpha-1_subunit"/>
</dbReference>
<feature type="transmembrane region" description="Helical" evidence="22">
    <location>
        <begin position="146"/>
        <end position="168"/>
    </location>
</feature>
<evidence type="ECO:0000313" key="24">
    <source>
        <dbReference type="EMBL" id="KAI2666226.1"/>
    </source>
</evidence>
<dbReference type="InterPro" id="IPR005821">
    <property type="entry name" value="Ion_trans_dom"/>
</dbReference>
<dbReference type="SUPFAM" id="SSF81324">
    <property type="entry name" value="Voltage-gated potassium channels"/>
    <property type="match status" value="3"/>
</dbReference>
<evidence type="ECO:0000256" key="11">
    <source>
        <dbReference type="ARBA" id="ARBA00023065"/>
    </source>
</evidence>
<feature type="compositionally biased region" description="Basic and acidic residues" evidence="21">
    <location>
        <begin position="881"/>
        <end position="894"/>
    </location>
</feature>
<evidence type="ECO:0000256" key="12">
    <source>
        <dbReference type="ARBA" id="ARBA00023136"/>
    </source>
</evidence>
<feature type="transmembrane region" description="Helical" evidence="22">
    <location>
        <begin position="1088"/>
        <end position="1107"/>
    </location>
</feature>
<keyword evidence="11" id="KW-0406">Ion transport</keyword>
<keyword evidence="10 22" id="KW-1133">Transmembrane helix</keyword>
<feature type="domain" description="Ion transport" evidence="23">
    <location>
        <begin position="325"/>
        <end position="561"/>
    </location>
</feature>
<keyword evidence="9 19" id="KW-0851">Voltage-gated channel</keyword>
<feature type="compositionally biased region" description="Polar residues" evidence="21">
    <location>
        <begin position="989"/>
        <end position="1007"/>
    </location>
</feature>
<dbReference type="PANTHER" id="PTHR45628">
    <property type="entry name" value="VOLTAGE-DEPENDENT CALCIUM CHANNEL TYPE A SUBUNIT ALPHA-1"/>
    <property type="match status" value="1"/>
</dbReference>
<evidence type="ECO:0000256" key="8">
    <source>
        <dbReference type="ARBA" id="ARBA00022837"/>
    </source>
</evidence>
<dbReference type="PRINTS" id="PR00167">
    <property type="entry name" value="CACHANNEL"/>
</dbReference>
<dbReference type="InterPro" id="IPR027359">
    <property type="entry name" value="Volt_channel_dom_sf"/>
</dbReference>
<evidence type="ECO:0000256" key="16">
    <source>
        <dbReference type="ARBA" id="ARBA00037936"/>
    </source>
</evidence>
<evidence type="ECO:0000256" key="15">
    <source>
        <dbReference type="ARBA" id="ARBA00036634"/>
    </source>
</evidence>
<feature type="transmembrane region" description="Helical" evidence="22">
    <location>
        <begin position="389"/>
        <end position="409"/>
    </location>
</feature>
<dbReference type="Gene3D" id="1.10.287.70">
    <property type="match status" value="2"/>
</dbReference>
<reference evidence="24 25" key="1">
    <citation type="submission" date="2022-01" db="EMBL/GenBank/DDBJ databases">
        <title>A high-quality chromosome-level genome assembly of rohu carp, Labeo rohita.</title>
        <authorList>
            <person name="Arick M.A. II"/>
            <person name="Hsu C.-Y."/>
            <person name="Magbanua Z."/>
            <person name="Pechanova O."/>
            <person name="Grover C."/>
            <person name="Miller E."/>
            <person name="Thrash A."/>
            <person name="Ezzel L."/>
            <person name="Alam S."/>
            <person name="Benzie J."/>
            <person name="Hamilton M."/>
            <person name="Karsi A."/>
            <person name="Lawrence M.L."/>
            <person name="Peterson D.G."/>
        </authorList>
    </citation>
    <scope>NUCLEOTIDE SEQUENCE [LARGE SCALE GENOMIC DNA]</scope>
    <source>
        <strain evidence="25">BAU-BD-2019</strain>
        <tissue evidence="24">Blood</tissue>
    </source>
</reference>
<name>A0ABQ8MUG1_LABRO</name>
<evidence type="ECO:0000256" key="19">
    <source>
        <dbReference type="RuleBase" id="RU003808"/>
    </source>
</evidence>
<feature type="region of interest" description="Disordered" evidence="21">
    <location>
        <begin position="1032"/>
        <end position="1066"/>
    </location>
</feature>
<evidence type="ECO:0000256" key="20">
    <source>
        <dbReference type="SAM" id="Coils"/>
    </source>
</evidence>
<keyword evidence="8 19" id="KW-0106">Calcium</keyword>
<accession>A0ABQ8MUG1</accession>
<feature type="domain" description="Ion transport" evidence="23">
    <location>
        <begin position="1"/>
        <end position="178"/>
    </location>
</feature>
<keyword evidence="5 19" id="KW-0107">Calcium channel</keyword>
<evidence type="ECO:0000256" key="6">
    <source>
        <dbReference type="ARBA" id="ARBA00022692"/>
    </source>
</evidence>
<evidence type="ECO:0000256" key="22">
    <source>
        <dbReference type="SAM" id="Phobius"/>
    </source>
</evidence>
<evidence type="ECO:0000256" key="10">
    <source>
        <dbReference type="ARBA" id="ARBA00022989"/>
    </source>
</evidence>
<evidence type="ECO:0000256" key="7">
    <source>
        <dbReference type="ARBA" id="ARBA00022737"/>
    </source>
</evidence>
<feature type="transmembrane region" description="Helical" evidence="22">
    <location>
        <begin position="326"/>
        <end position="345"/>
    </location>
</feature>
<keyword evidence="6 22" id="KW-0812">Transmembrane</keyword>
<evidence type="ECO:0000256" key="14">
    <source>
        <dbReference type="ARBA" id="ARBA00023303"/>
    </source>
</evidence>
<evidence type="ECO:0000256" key="3">
    <source>
        <dbReference type="ARBA" id="ARBA00022475"/>
    </source>
</evidence>
<evidence type="ECO:0000256" key="1">
    <source>
        <dbReference type="ARBA" id="ARBA00004651"/>
    </source>
</evidence>
<dbReference type="EMBL" id="JACTAM010000003">
    <property type="protein sequence ID" value="KAI2666226.1"/>
    <property type="molecule type" value="Genomic_DNA"/>
</dbReference>
<evidence type="ECO:0000256" key="2">
    <source>
        <dbReference type="ARBA" id="ARBA00022448"/>
    </source>
</evidence>
<keyword evidence="7" id="KW-0677">Repeat</keyword>
<comment type="catalytic activity">
    <reaction evidence="15">
        <text>Ca(2+)(in) = Ca(2+)(out)</text>
        <dbReference type="Rhea" id="RHEA:29671"/>
        <dbReference type="ChEBI" id="CHEBI:29108"/>
    </reaction>
</comment>
<keyword evidence="3" id="KW-1003">Cell membrane</keyword>
<feature type="transmembrane region" description="Helical" evidence="22">
    <location>
        <begin position="7"/>
        <end position="26"/>
    </location>
</feature>
<sequence length="1291" mass="145011">MKAMIPLLQIGLLLFFAILMFAIIGLEFYMGKFHTTCFDNITDEIREEFPCGNETNARSCPNGTVCKTYWIGPNYGITQFDNILFAVLTVFQCITMEGWTDLLYYGAAVPSTQLCVPQMKQPQPDGCHSQVARRVSNDASGSAWNWMYFIPLIIIGSFFMLNLVLGVLSGEFAKERERVENRREFLKLKRQQQIERELNGYLEWICKAEEVILADEDNDPDDRMPFDGIYVNSSIRPSFSTPSPPLFAPSLGLELSDYRLLHTGSRRRPTIKKSKADLLDAEDGDGDIGSPFARGSLKSSKLEGSSFHKKERRLRFFIRHIVKTQAFYWTVLCLVGLNTLCVAVVHYDQPEMLSDFLYFAEFIFLGIFMSEMCIKMYGLGTRPYFHSSFNCFDCIVICGSIFEVLWSIIQPGTSFGISVLRALRLLRIFKVTKYWASLRNLVVSLLNSMKSIISLLFLLFLFIVVFALLGMQLFGGQFNFEAGTPPTNFDTFPAAIMTVFQILTGEDWNMVMYDGIESQGGVKKGMVFSVFFIVLTLFGNYTLLNVFLAIAVDNLANAQELTKDEQEEEEAANQKMALQAAKEVAEVSPLSAANLSIAAVTVNSERLDATEHFLDWYLFIYTLSVLSKRLSVRPTPPTLLPSAFFDMCISSSVLCAAPRSVLQTAGWDGTGLSLLGSSSLFILLLITCCSPLISFTFSLSHALLQGKEQQKNHKGCKSVWEQRTSELRRQTLMNSREALYNELDPEDRWKVSYSRHIRPDMKTHLDRPLVVDPQENRNNNTNKTRPGDGQPQRTHQLLHKQPNFNEGESGGGGGSEPWTSLERGDSTGSRRSLLGSESHGEGRESHRRHQHGERCSQARQHRKAAEDEGEGGGRRHRNKGRDRGSECERADGGERKHRHHRHEGEGRKERGVRHRTRKDGHGPTLSTTRPIQKTLSRQDSQYSEDLDNAMNNKLATQPPSNSTPHDSLLNLANSAHTASLAHTGTESSLILTNPSSTTANVTSTSHLGMNPDYTAVDIPPMFPSSNAILQVNKNANTEPLPKKEDTKGDDDDDEKDDGGPKPMPPYTSMFILTTTNPFRRLCHYIVTLRYFEMCILLVIAMSSIALAAEDPVWPDSPRNNVLRYFDYVFTGVFTFEMLIKWLVVPWWRSPSRKCHQGPSAHASLLSPLLLAACPCPFPSCSLQVKRQHSATLERQPATHTTQLSLSLFLFSLTISLPFSASPTLCVWHILTLSFPLLIPPHIKPSSPFGNFSLNIPTLSQHAQRFAQCLLSRCAWAHFHEGDDPTWAPVTL</sequence>
<keyword evidence="12 22" id="KW-0472">Membrane</keyword>
<evidence type="ECO:0000256" key="17">
    <source>
        <dbReference type="ARBA" id="ARBA00039688"/>
    </source>
</evidence>
<feature type="coiled-coil region" evidence="20">
    <location>
        <begin position="548"/>
        <end position="581"/>
    </location>
</feature>
<keyword evidence="13" id="KW-1015">Disulfide bond</keyword>
<evidence type="ECO:0000259" key="23">
    <source>
        <dbReference type="Pfam" id="PF00520"/>
    </source>
</evidence>
<evidence type="ECO:0000256" key="13">
    <source>
        <dbReference type="ARBA" id="ARBA00023157"/>
    </source>
</evidence>
<keyword evidence="2" id="KW-0813">Transport</keyword>